<dbReference type="GO" id="GO:0012505">
    <property type="term" value="C:endomembrane system"/>
    <property type="evidence" value="ECO:0007669"/>
    <property type="project" value="UniProtKB-SubCell"/>
</dbReference>
<feature type="transmembrane region" description="Helical" evidence="6">
    <location>
        <begin position="52"/>
        <end position="72"/>
    </location>
</feature>
<comment type="subcellular location">
    <subcellularLocation>
        <location evidence="1">Endomembrane system</location>
        <topology evidence="1">Multi-pass membrane protein</topology>
    </subcellularLocation>
</comment>
<comment type="similarity">
    <text evidence="2">Belongs to the DRAM/TMEM150 family.</text>
</comment>
<evidence type="ECO:0000256" key="4">
    <source>
        <dbReference type="ARBA" id="ARBA00022989"/>
    </source>
</evidence>
<dbReference type="PANTHER" id="PTHR21324:SF2">
    <property type="entry name" value="EG:22E5.9 PROTEIN"/>
    <property type="match status" value="1"/>
</dbReference>
<dbReference type="Pfam" id="PF10277">
    <property type="entry name" value="Frag1"/>
    <property type="match status" value="1"/>
</dbReference>
<evidence type="ECO:0000256" key="5">
    <source>
        <dbReference type="ARBA" id="ARBA00023136"/>
    </source>
</evidence>
<evidence type="ECO:0000256" key="2">
    <source>
        <dbReference type="ARBA" id="ARBA00006565"/>
    </source>
</evidence>
<evidence type="ECO:0000313" key="8">
    <source>
        <dbReference type="EMBL" id="KAI6661532.1"/>
    </source>
</evidence>
<keyword evidence="4 6" id="KW-1133">Transmembrane helix</keyword>
<dbReference type="EMBL" id="JAKMXF010000011">
    <property type="protein sequence ID" value="KAI6661532.1"/>
    <property type="molecule type" value="Genomic_DNA"/>
</dbReference>
<feature type="transmembrane region" description="Helical" evidence="6">
    <location>
        <begin position="12"/>
        <end position="32"/>
    </location>
</feature>
<dbReference type="PANTHER" id="PTHR21324">
    <property type="entry name" value="FASTING-INDUCIBLE INTEGRAL MEMBRANE PROTEIN TM6P1-RELATED"/>
    <property type="match status" value="1"/>
</dbReference>
<dbReference type="InterPro" id="IPR050911">
    <property type="entry name" value="DRAM/TMEM150_Autophagy_Mod"/>
</dbReference>
<reference evidence="8 9" key="1">
    <citation type="journal article" date="2023" name="BMC Biol.">
        <title>The compact genome of the sponge Oopsacas minuta (Hexactinellida) is lacking key metazoan core genes.</title>
        <authorList>
            <person name="Santini S."/>
            <person name="Schenkelaars Q."/>
            <person name="Jourda C."/>
            <person name="Duchesne M."/>
            <person name="Belahbib H."/>
            <person name="Rocher C."/>
            <person name="Selva M."/>
            <person name="Riesgo A."/>
            <person name="Vervoort M."/>
            <person name="Leys S.P."/>
            <person name="Kodjabachian L."/>
            <person name="Le Bivic A."/>
            <person name="Borchiellini C."/>
            <person name="Claverie J.M."/>
            <person name="Renard E."/>
        </authorList>
    </citation>
    <scope>NUCLEOTIDE SEQUENCE [LARGE SCALE GENOMIC DNA]</scope>
    <source>
        <strain evidence="8">SPO-2</strain>
    </source>
</reference>
<sequence length="254" mass="28716">MAQRFPVEILPILGAVFMFIGLATTYGIAAGLKHTDAFAPYISNTGDKSPENGIFTIVMSGTTFLLVAIMLIRFKQVWDGTYHTGIKKIIIQIVNCVALPSGLISGIGTLLVGSYRMSENNALHNDGVVIGLLFGFIYMVLHTAIGPFVRPRLKLRWLVLGIRIILLILIVVASGIFLGCKEYDYYVLLKISAITEWFLYALIQSFFFIFVVEFRKMNLIFHFEFQENIRDDFERVWSDDKEENSLSIKLLPNC</sequence>
<feature type="transmembrane region" description="Helical" evidence="6">
    <location>
        <begin position="93"/>
        <end position="115"/>
    </location>
</feature>
<proteinExistence type="inferred from homology"/>
<feature type="transmembrane region" description="Helical" evidence="6">
    <location>
        <begin position="157"/>
        <end position="177"/>
    </location>
</feature>
<dbReference type="InterPro" id="IPR019402">
    <property type="entry name" value="CWH43_N"/>
</dbReference>
<keyword evidence="5 6" id="KW-0472">Membrane</keyword>
<dbReference type="Proteomes" id="UP001165289">
    <property type="component" value="Unassembled WGS sequence"/>
</dbReference>
<name>A0AAV7KJI9_9METZ</name>
<evidence type="ECO:0000259" key="7">
    <source>
        <dbReference type="Pfam" id="PF10277"/>
    </source>
</evidence>
<comment type="caution">
    <text evidence="8">The sequence shown here is derived from an EMBL/GenBank/DDBJ whole genome shotgun (WGS) entry which is preliminary data.</text>
</comment>
<feature type="domain" description="CWH43-like N-terminal" evidence="7">
    <location>
        <begin position="8"/>
        <end position="216"/>
    </location>
</feature>
<dbReference type="AlphaFoldDB" id="A0AAV7KJI9"/>
<accession>A0AAV7KJI9</accession>
<organism evidence="8 9">
    <name type="scientific">Oopsacas minuta</name>
    <dbReference type="NCBI Taxonomy" id="111878"/>
    <lineage>
        <taxon>Eukaryota</taxon>
        <taxon>Metazoa</taxon>
        <taxon>Porifera</taxon>
        <taxon>Hexactinellida</taxon>
        <taxon>Hexasterophora</taxon>
        <taxon>Lyssacinosida</taxon>
        <taxon>Leucopsacidae</taxon>
        <taxon>Oopsacas</taxon>
    </lineage>
</organism>
<feature type="transmembrane region" description="Helical" evidence="6">
    <location>
        <begin position="197"/>
        <end position="214"/>
    </location>
</feature>
<feature type="transmembrane region" description="Helical" evidence="6">
    <location>
        <begin position="127"/>
        <end position="145"/>
    </location>
</feature>
<keyword evidence="3 6" id="KW-0812">Transmembrane</keyword>
<evidence type="ECO:0000256" key="6">
    <source>
        <dbReference type="SAM" id="Phobius"/>
    </source>
</evidence>
<keyword evidence="9" id="KW-1185">Reference proteome</keyword>
<evidence type="ECO:0000256" key="1">
    <source>
        <dbReference type="ARBA" id="ARBA00004127"/>
    </source>
</evidence>
<evidence type="ECO:0000256" key="3">
    <source>
        <dbReference type="ARBA" id="ARBA00022692"/>
    </source>
</evidence>
<gene>
    <name evidence="8" type="ORF">LOD99_13405</name>
</gene>
<evidence type="ECO:0000313" key="9">
    <source>
        <dbReference type="Proteomes" id="UP001165289"/>
    </source>
</evidence>
<protein>
    <submittedName>
        <fullName evidence="8">DNA damage-regulated autophagy modulator protein 2</fullName>
    </submittedName>
</protein>